<dbReference type="InterPro" id="IPR004099">
    <property type="entry name" value="Pyr_nucl-diS_OxRdtase_dimer"/>
</dbReference>
<comment type="caution">
    <text evidence="7">The sequence shown here is derived from an EMBL/GenBank/DDBJ whole genome shotgun (WGS) entry which is preliminary data.</text>
</comment>
<dbReference type="InterPro" id="IPR050260">
    <property type="entry name" value="FAD-bd_OxRdtase"/>
</dbReference>
<dbReference type="AlphaFoldDB" id="A0A7C0ZDF9"/>
<keyword evidence="4" id="KW-0274">FAD</keyword>
<dbReference type="InterPro" id="IPR023753">
    <property type="entry name" value="FAD/NAD-binding_dom"/>
</dbReference>
<dbReference type="Pfam" id="PF02852">
    <property type="entry name" value="Pyr_redox_dim"/>
    <property type="match status" value="1"/>
</dbReference>
<protein>
    <submittedName>
        <fullName evidence="7">Pyridine nucleotide-disulfide oxidoreductase</fullName>
    </submittedName>
</protein>
<evidence type="ECO:0000256" key="2">
    <source>
        <dbReference type="ARBA" id="ARBA00009130"/>
    </source>
</evidence>
<proteinExistence type="inferred from homology"/>
<dbReference type="PANTHER" id="PTHR43429:SF3">
    <property type="entry name" value="NITRITE REDUCTASE [NAD(P)H]"/>
    <property type="match status" value="1"/>
</dbReference>
<organism evidence="7">
    <name type="scientific">candidate division WOR-3 bacterium</name>
    <dbReference type="NCBI Taxonomy" id="2052148"/>
    <lineage>
        <taxon>Bacteria</taxon>
        <taxon>Bacteria division WOR-3</taxon>
    </lineage>
</organism>
<evidence type="ECO:0000256" key="4">
    <source>
        <dbReference type="ARBA" id="ARBA00022827"/>
    </source>
</evidence>
<dbReference type="PRINTS" id="PR00368">
    <property type="entry name" value="FADPNR"/>
</dbReference>
<keyword evidence="3" id="KW-0285">Flavoprotein</keyword>
<dbReference type="Pfam" id="PF07992">
    <property type="entry name" value="Pyr_redox_2"/>
    <property type="match status" value="1"/>
</dbReference>
<comment type="cofactor">
    <cofactor evidence="1">
        <name>FAD</name>
        <dbReference type="ChEBI" id="CHEBI:57692"/>
    </cofactor>
</comment>
<comment type="similarity">
    <text evidence="2">Belongs to the class-III pyridine nucleotide-disulfide oxidoreductase family.</text>
</comment>
<accession>A0A7C0ZDF9</accession>
<dbReference type="Gene3D" id="3.50.50.60">
    <property type="entry name" value="FAD/NAD(P)-binding domain"/>
    <property type="match status" value="2"/>
</dbReference>
<evidence type="ECO:0000313" key="7">
    <source>
        <dbReference type="EMBL" id="HDI83631.1"/>
    </source>
</evidence>
<sequence>MKEYDVVIVGGGPAGLTTGISARNTYPDKKIALIRKEEIAMIPCGIPYTIHTLEKVEDDILPDAPINKNNIDLIIDRVVNASDHSLELASGEKITFRKLVIATGSVPFIPPIPGIDKKNVWFVKKEKNYLEKMKKGLNEAGTVIIIGGGFIGIEVADELLKAGKKVYVIEKLPSLLPLAMDREFGDMAKEVLTSLGAEVLTGVTVKEITGAESVDGVLLDNDKKIAGDAIVIAAGYRPNLELAKDLELKIEERYGIVVDEYLRTSREDIFAVGDCAVKRCCFTGEYSKIMLASTAMAQGRLAGSNLFEIKVIKGFLGTLGTFSTKIGNTAFGVSGLTEEQVKRIGIDYVVGINETVDRHPGKLPGASKIYTKLIYSKYSHILLGAQVKGGDSVGELVNMYSVIIQNRMTDMEIDTLQIGTHPLLTSSPIAYPVINATVNAILKWYKG</sequence>
<evidence type="ECO:0000256" key="1">
    <source>
        <dbReference type="ARBA" id="ARBA00001974"/>
    </source>
</evidence>
<gene>
    <name evidence="7" type="ORF">ENF18_07570</name>
</gene>
<dbReference type="GO" id="GO:0016491">
    <property type="term" value="F:oxidoreductase activity"/>
    <property type="evidence" value="ECO:0007669"/>
    <property type="project" value="InterPro"/>
</dbReference>
<evidence type="ECO:0000256" key="3">
    <source>
        <dbReference type="ARBA" id="ARBA00022630"/>
    </source>
</evidence>
<feature type="domain" description="Pyridine nucleotide-disulphide oxidoreductase dimerisation" evidence="5">
    <location>
        <begin position="327"/>
        <end position="425"/>
    </location>
</feature>
<dbReference type="Proteomes" id="UP000885847">
    <property type="component" value="Unassembled WGS sequence"/>
</dbReference>
<name>A0A7C0ZDF9_UNCW3</name>
<dbReference type="InterPro" id="IPR036188">
    <property type="entry name" value="FAD/NAD-bd_sf"/>
</dbReference>
<dbReference type="SUPFAM" id="SSF51905">
    <property type="entry name" value="FAD/NAD(P)-binding domain"/>
    <property type="match status" value="1"/>
</dbReference>
<feature type="domain" description="FAD/NAD(P)-binding" evidence="6">
    <location>
        <begin position="4"/>
        <end position="299"/>
    </location>
</feature>
<dbReference type="SUPFAM" id="SSF55424">
    <property type="entry name" value="FAD/NAD-linked reductases, dimerisation (C-terminal) domain"/>
    <property type="match status" value="1"/>
</dbReference>
<dbReference type="PANTHER" id="PTHR43429">
    <property type="entry name" value="PYRIDINE NUCLEOTIDE-DISULFIDE OXIDOREDUCTASE DOMAIN-CONTAINING"/>
    <property type="match status" value="1"/>
</dbReference>
<dbReference type="InterPro" id="IPR016156">
    <property type="entry name" value="FAD/NAD-linked_Rdtase_dimer_sf"/>
</dbReference>
<dbReference type="EMBL" id="DQWE01000356">
    <property type="protein sequence ID" value="HDI83631.1"/>
    <property type="molecule type" value="Genomic_DNA"/>
</dbReference>
<dbReference type="PRINTS" id="PR00469">
    <property type="entry name" value="PNDRDTASEII"/>
</dbReference>
<reference evidence="7" key="1">
    <citation type="journal article" date="2020" name="mSystems">
        <title>Genome- and Community-Level Interaction Insights into Carbon Utilization and Element Cycling Functions of Hydrothermarchaeota in Hydrothermal Sediment.</title>
        <authorList>
            <person name="Zhou Z."/>
            <person name="Liu Y."/>
            <person name="Xu W."/>
            <person name="Pan J."/>
            <person name="Luo Z.H."/>
            <person name="Li M."/>
        </authorList>
    </citation>
    <scope>NUCLEOTIDE SEQUENCE [LARGE SCALE GENOMIC DNA]</scope>
    <source>
        <strain evidence="7">HyVt-102</strain>
    </source>
</reference>
<evidence type="ECO:0000259" key="5">
    <source>
        <dbReference type="Pfam" id="PF02852"/>
    </source>
</evidence>
<evidence type="ECO:0000259" key="6">
    <source>
        <dbReference type="Pfam" id="PF07992"/>
    </source>
</evidence>